<organism evidence="3 4">
    <name type="scientific">Biomphalaria glabrata</name>
    <name type="common">Bloodfluke planorb</name>
    <name type="synonym">Freshwater snail</name>
    <dbReference type="NCBI Taxonomy" id="6526"/>
    <lineage>
        <taxon>Eukaryota</taxon>
        <taxon>Metazoa</taxon>
        <taxon>Spiralia</taxon>
        <taxon>Lophotrochozoa</taxon>
        <taxon>Mollusca</taxon>
        <taxon>Gastropoda</taxon>
        <taxon>Heterobranchia</taxon>
        <taxon>Euthyneura</taxon>
        <taxon>Panpulmonata</taxon>
        <taxon>Hygrophila</taxon>
        <taxon>Lymnaeoidea</taxon>
        <taxon>Planorbidae</taxon>
        <taxon>Biomphalaria</taxon>
    </lineage>
</organism>
<dbReference type="OMA" id="CVNITIT"/>
<sequence>MDHNVSSNVASMDTTLHILLFIYFCVYTLAHSRDSNVNKMSVKKGPFKVADSGQAINCGVNPINVTWTPKDLVSSGEVTIFVNYPLPHDLDSGFFNASLFFHGDSLPFLGYADNYNCDLLKKYIPMCPVPKGVSYPFSKTITNLHILTSYPGTYDAILQAWNSKQEEMFCVNITITVLEETLQEDDFF</sequence>
<evidence type="ECO:0000313" key="4">
    <source>
        <dbReference type="RefSeq" id="XP_055892796.1"/>
    </source>
</evidence>
<dbReference type="InterPro" id="IPR014756">
    <property type="entry name" value="Ig_E-set"/>
</dbReference>
<evidence type="ECO:0000259" key="2">
    <source>
        <dbReference type="Pfam" id="PF02221"/>
    </source>
</evidence>
<keyword evidence="1" id="KW-0472">Membrane</keyword>
<evidence type="ECO:0000313" key="3">
    <source>
        <dbReference type="Proteomes" id="UP001165740"/>
    </source>
</evidence>
<keyword evidence="3" id="KW-1185">Reference proteome</keyword>
<dbReference type="GeneID" id="129927460"/>
<dbReference type="OrthoDB" id="6152959at2759"/>
<gene>
    <name evidence="4" type="primary">LOC129927460</name>
</gene>
<dbReference type="RefSeq" id="XP_055892796.1">
    <property type="nucleotide sequence ID" value="XM_056036821.1"/>
</dbReference>
<protein>
    <submittedName>
        <fullName evidence="4">Uncharacterized protein LOC129927460</fullName>
    </submittedName>
</protein>
<name>A0A9W3AZZ9_BIOGL</name>
<dbReference type="AlphaFoldDB" id="A0A9W3AZZ9"/>
<keyword evidence="1" id="KW-1133">Transmembrane helix</keyword>
<dbReference type="Proteomes" id="UP001165740">
    <property type="component" value="Chromosome 7"/>
</dbReference>
<accession>A0A9W3AZZ9</accession>
<keyword evidence="1" id="KW-0812">Transmembrane</keyword>
<feature type="transmembrane region" description="Helical" evidence="1">
    <location>
        <begin position="14"/>
        <end position="30"/>
    </location>
</feature>
<dbReference type="InterPro" id="IPR003172">
    <property type="entry name" value="ML_dom"/>
</dbReference>
<feature type="domain" description="MD-2-related lipid-recognition" evidence="2">
    <location>
        <begin position="57"/>
        <end position="176"/>
    </location>
</feature>
<dbReference type="Pfam" id="PF02221">
    <property type="entry name" value="E1_DerP2_DerF2"/>
    <property type="match status" value="1"/>
</dbReference>
<evidence type="ECO:0000256" key="1">
    <source>
        <dbReference type="SAM" id="Phobius"/>
    </source>
</evidence>
<reference evidence="4" key="1">
    <citation type="submission" date="2025-08" db="UniProtKB">
        <authorList>
            <consortium name="RefSeq"/>
        </authorList>
    </citation>
    <scope>IDENTIFICATION</scope>
</reference>
<proteinExistence type="predicted"/>
<dbReference type="SUPFAM" id="SSF81296">
    <property type="entry name" value="E set domains"/>
    <property type="match status" value="1"/>
</dbReference>
<dbReference type="Gene3D" id="2.60.40.770">
    <property type="match status" value="1"/>
</dbReference>